<evidence type="ECO:0000313" key="2">
    <source>
        <dbReference type="EMBL" id="MFC6334465.1"/>
    </source>
</evidence>
<sequence length="117" mass="13042">MTSLLIKILSVPLGLIIASWIFPNVEYSRLYQPIIVGLILAAVGLAMEYAILRKGTLWISTFADFIVSWVLVFGLSLLFDTAYVSVWGAFWAAVLLTVVEYFLHLLLIKNGLAKKHA</sequence>
<gene>
    <name evidence="2" type="ORF">ACFP56_17695</name>
</gene>
<protein>
    <submittedName>
        <fullName evidence="2">DUF2512 family protein</fullName>
    </submittedName>
</protein>
<keyword evidence="1" id="KW-0472">Membrane</keyword>
<feature type="transmembrane region" description="Helical" evidence="1">
    <location>
        <begin position="57"/>
        <end position="79"/>
    </location>
</feature>
<keyword evidence="3" id="KW-1185">Reference proteome</keyword>
<accession>A0ABW1VAE2</accession>
<feature type="transmembrane region" description="Helical" evidence="1">
    <location>
        <begin position="85"/>
        <end position="108"/>
    </location>
</feature>
<name>A0ABW1VAE2_9BACL</name>
<dbReference type="RefSeq" id="WP_379237021.1">
    <property type="nucleotide sequence ID" value="NZ_JBHSTE010000006.1"/>
</dbReference>
<organism evidence="2 3">
    <name type="scientific">Paenibacillus septentrionalis</name>
    <dbReference type="NCBI Taxonomy" id="429342"/>
    <lineage>
        <taxon>Bacteria</taxon>
        <taxon>Bacillati</taxon>
        <taxon>Bacillota</taxon>
        <taxon>Bacilli</taxon>
        <taxon>Bacillales</taxon>
        <taxon>Paenibacillaceae</taxon>
        <taxon>Paenibacillus</taxon>
    </lineage>
</organism>
<evidence type="ECO:0000313" key="3">
    <source>
        <dbReference type="Proteomes" id="UP001596233"/>
    </source>
</evidence>
<reference evidence="3" key="1">
    <citation type="journal article" date="2019" name="Int. J. Syst. Evol. Microbiol.">
        <title>The Global Catalogue of Microorganisms (GCM) 10K type strain sequencing project: providing services to taxonomists for standard genome sequencing and annotation.</title>
        <authorList>
            <consortium name="The Broad Institute Genomics Platform"/>
            <consortium name="The Broad Institute Genome Sequencing Center for Infectious Disease"/>
            <person name="Wu L."/>
            <person name="Ma J."/>
        </authorList>
    </citation>
    <scope>NUCLEOTIDE SEQUENCE [LARGE SCALE GENOMIC DNA]</scope>
    <source>
        <strain evidence="3">PCU 280</strain>
    </source>
</reference>
<feature type="transmembrane region" description="Helical" evidence="1">
    <location>
        <begin position="5"/>
        <end position="22"/>
    </location>
</feature>
<evidence type="ECO:0000256" key="1">
    <source>
        <dbReference type="SAM" id="Phobius"/>
    </source>
</evidence>
<dbReference type="Pfam" id="PF10710">
    <property type="entry name" value="DUF2512"/>
    <property type="match status" value="1"/>
</dbReference>
<keyword evidence="1" id="KW-1133">Transmembrane helix</keyword>
<dbReference type="Proteomes" id="UP001596233">
    <property type="component" value="Unassembled WGS sequence"/>
</dbReference>
<feature type="transmembrane region" description="Helical" evidence="1">
    <location>
        <begin position="34"/>
        <end position="52"/>
    </location>
</feature>
<dbReference type="EMBL" id="JBHSTE010000006">
    <property type="protein sequence ID" value="MFC6334465.1"/>
    <property type="molecule type" value="Genomic_DNA"/>
</dbReference>
<keyword evidence="1" id="KW-0812">Transmembrane</keyword>
<dbReference type="InterPro" id="IPR019649">
    <property type="entry name" value="DUF2512"/>
</dbReference>
<proteinExistence type="predicted"/>
<comment type="caution">
    <text evidence="2">The sequence shown here is derived from an EMBL/GenBank/DDBJ whole genome shotgun (WGS) entry which is preliminary data.</text>
</comment>